<gene>
    <name evidence="2" type="ORF">LXT12_00665</name>
</gene>
<name>A0ABS8X5Z3_9BURK</name>
<dbReference type="EMBL" id="JAJTWT010000001">
    <property type="protein sequence ID" value="MCE4535772.1"/>
    <property type="molecule type" value="Genomic_DNA"/>
</dbReference>
<accession>A0ABS8X5Z3</accession>
<feature type="region of interest" description="Disordered" evidence="1">
    <location>
        <begin position="54"/>
        <end position="79"/>
    </location>
</feature>
<evidence type="ECO:0000313" key="3">
    <source>
        <dbReference type="Proteomes" id="UP001201463"/>
    </source>
</evidence>
<organism evidence="2 3">
    <name type="scientific">Pelomonas caseinilytica</name>
    <dbReference type="NCBI Taxonomy" id="2906763"/>
    <lineage>
        <taxon>Bacteria</taxon>
        <taxon>Pseudomonadati</taxon>
        <taxon>Pseudomonadota</taxon>
        <taxon>Betaproteobacteria</taxon>
        <taxon>Burkholderiales</taxon>
        <taxon>Sphaerotilaceae</taxon>
        <taxon>Roseateles</taxon>
    </lineage>
</organism>
<sequence length="218" mass="22925">MAIDITYTSEGDLLITCGSESRIWPLAAHMSMAKLIGCAFRDVAVEIQMKQSDAQAAPSPASSPAGAPAPASAITPALSPAPVKGANPVSGWQKPWPRATAFVSQLPSDPSGPPTTIVQLEFGEMADAADLSKPGNQALADLIDQSNLNVERLAEEIVATLHRGPRPLGRLSLALPLDPLKFQQVVRAIDASVQDKGTRVLDKLQFVFPQAGGPFTPD</sequence>
<keyword evidence="3" id="KW-1185">Reference proteome</keyword>
<dbReference type="RefSeq" id="WP_233388460.1">
    <property type="nucleotide sequence ID" value="NZ_JAJTWT010000001.1"/>
</dbReference>
<protein>
    <submittedName>
        <fullName evidence="2">Uncharacterized protein</fullName>
    </submittedName>
</protein>
<reference evidence="2 3" key="1">
    <citation type="submission" date="2021-12" db="EMBL/GenBank/DDBJ databases">
        <title>Genome seq of p7.</title>
        <authorList>
            <person name="Seo T."/>
        </authorList>
    </citation>
    <scope>NUCLEOTIDE SEQUENCE [LARGE SCALE GENOMIC DNA]</scope>
    <source>
        <strain evidence="2 3">P7</strain>
    </source>
</reference>
<comment type="caution">
    <text evidence="2">The sequence shown here is derived from an EMBL/GenBank/DDBJ whole genome shotgun (WGS) entry which is preliminary data.</text>
</comment>
<dbReference type="Proteomes" id="UP001201463">
    <property type="component" value="Unassembled WGS sequence"/>
</dbReference>
<evidence type="ECO:0000313" key="2">
    <source>
        <dbReference type="EMBL" id="MCE4535772.1"/>
    </source>
</evidence>
<evidence type="ECO:0000256" key="1">
    <source>
        <dbReference type="SAM" id="MobiDB-lite"/>
    </source>
</evidence>
<proteinExistence type="predicted"/>